<evidence type="ECO:0000313" key="2">
    <source>
        <dbReference type="Proteomes" id="UP000233551"/>
    </source>
</evidence>
<feature type="non-terminal residue" evidence="1">
    <location>
        <position position="226"/>
    </location>
</feature>
<comment type="caution">
    <text evidence="1">The sequence shown here is derived from an EMBL/GenBank/DDBJ whole genome shotgun (WGS) entry which is preliminary data.</text>
</comment>
<evidence type="ECO:0008006" key="3">
    <source>
        <dbReference type="Google" id="ProtNLM"/>
    </source>
</evidence>
<gene>
    <name evidence="1" type="ORF">CRG98_009420</name>
</gene>
<dbReference type="AlphaFoldDB" id="A0A2I0KPB5"/>
<proteinExistence type="predicted"/>
<dbReference type="PANTHER" id="PTHR23068:SF25">
    <property type="entry name" value="DNA (CYTOSINE-5)-METHYLTRANSFERASE DRM2"/>
    <property type="match status" value="1"/>
</dbReference>
<dbReference type="Proteomes" id="UP000233551">
    <property type="component" value="Unassembled WGS sequence"/>
</dbReference>
<reference evidence="1 2" key="1">
    <citation type="submission" date="2017-11" db="EMBL/GenBank/DDBJ databases">
        <title>De-novo sequencing of pomegranate (Punica granatum L.) genome.</title>
        <authorList>
            <person name="Akparov Z."/>
            <person name="Amiraslanov A."/>
            <person name="Hajiyeva S."/>
            <person name="Abbasov M."/>
            <person name="Kaur K."/>
            <person name="Hamwieh A."/>
            <person name="Solovyev V."/>
            <person name="Salamov A."/>
            <person name="Braich B."/>
            <person name="Kosarev P."/>
            <person name="Mahmoud A."/>
            <person name="Hajiyev E."/>
            <person name="Babayeva S."/>
            <person name="Izzatullayeva V."/>
            <person name="Mammadov A."/>
            <person name="Mammadov A."/>
            <person name="Sharifova S."/>
            <person name="Ojaghi J."/>
            <person name="Eynullazada K."/>
            <person name="Bayramov B."/>
            <person name="Abdulazimova A."/>
            <person name="Shahmuradov I."/>
        </authorList>
    </citation>
    <scope>NUCLEOTIDE SEQUENCE [LARGE SCALE GENOMIC DNA]</scope>
    <source>
        <strain evidence="2">cv. AG2017</strain>
        <tissue evidence="1">Leaf</tissue>
    </source>
</reference>
<organism evidence="1 2">
    <name type="scientific">Punica granatum</name>
    <name type="common">Pomegranate</name>
    <dbReference type="NCBI Taxonomy" id="22663"/>
    <lineage>
        <taxon>Eukaryota</taxon>
        <taxon>Viridiplantae</taxon>
        <taxon>Streptophyta</taxon>
        <taxon>Embryophyta</taxon>
        <taxon>Tracheophyta</taxon>
        <taxon>Spermatophyta</taxon>
        <taxon>Magnoliopsida</taxon>
        <taxon>eudicotyledons</taxon>
        <taxon>Gunneridae</taxon>
        <taxon>Pentapetalae</taxon>
        <taxon>rosids</taxon>
        <taxon>malvids</taxon>
        <taxon>Myrtales</taxon>
        <taxon>Lythraceae</taxon>
        <taxon>Punica</taxon>
    </lineage>
</organism>
<accession>A0A2I0KPB5</accession>
<evidence type="ECO:0000313" key="1">
    <source>
        <dbReference type="EMBL" id="PKI70170.1"/>
    </source>
</evidence>
<dbReference type="PANTHER" id="PTHR23068">
    <property type="entry name" value="DNA CYTOSINE-5- -METHYLTRANSFERASE 3-RELATED"/>
    <property type="match status" value="1"/>
</dbReference>
<protein>
    <recommendedName>
        <fullName evidence="3">UBA domain-containing protein</fullName>
    </recommendedName>
</protein>
<keyword evidence="2" id="KW-1185">Reference proteome</keyword>
<dbReference type="GO" id="GO:0005634">
    <property type="term" value="C:nucleus"/>
    <property type="evidence" value="ECO:0007669"/>
    <property type="project" value="TreeGrafter"/>
</dbReference>
<dbReference type="STRING" id="22663.A0A2I0KPB5"/>
<dbReference type="GO" id="GO:0003886">
    <property type="term" value="F:DNA (cytosine-5-)-methyltransferase activity"/>
    <property type="evidence" value="ECO:0007669"/>
    <property type="project" value="TreeGrafter"/>
</dbReference>
<sequence length="226" mass="25234">MTQACERFMSGPVCRLKNFPNVPYRREPLGRRHRSQGQKVTAVLSVAWRQQFRLTVSFGSRRHGDILLTVPHTDEHSIPAFPVFQTLPVPSTKRRGPKLNLLLHFAGEGNSDLILESLLTYTALEDTPEEQQTETVVPNISSSDYEDNFLDDFSDIDSDFDNEEIVNPMPEEDKKMMLLAEMGYTLDEASVALERCGAAASVADLSDFICAAQMSKAADALLPVEK</sequence>
<dbReference type="EMBL" id="PGOL01000468">
    <property type="protein sequence ID" value="PKI70170.1"/>
    <property type="molecule type" value="Genomic_DNA"/>
</dbReference>
<dbReference type="InterPro" id="IPR050390">
    <property type="entry name" value="C5-Methyltransferase"/>
</dbReference>
<name>A0A2I0KPB5_PUNGR</name>